<evidence type="ECO:0000313" key="2">
    <source>
        <dbReference type="EMBL" id="KAL0950869.1"/>
    </source>
</evidence>
<reference evidence="3" key="1">
    <citation type="submission" date="2024-06" db="EMBL/GenBank/DDBJ databases">
        <title>Multi-omics analyses provide insights into the biosynthesis of the anticancer antibiotic pleurotin in Hohenbuehelia grisea.</title>
        <authorList>
            <person name="Weaver J.A."/>
            <person name="Alberti F."/>
        </authorList>
    </citation>
    <scope>NUCLEOTIDE SEQUENCE [LARGE SCALE GENOMIC DNA]</scope>
    <source>
        <strain evidence="3">T-177</strain>
    </source>
</reference>
<name>A0ABR3J5E1_9AGAR</name>
<keyword evidence="1" id="KW-0472">Membrane</keyword>
<sequence>MSPSVTSSISEFIQGIFGIFASVFNSILAVFTAILALGQDIIGGFLQVVQNIIKMAVDLFSGALGFVMGNIITLIVLAGAYWLYTTRQQNSSVTGSSKRRS</sequence>
<accession>A0ABR3J5E1</accession>
<evidence type="ECO:0000256" key="1">
    <source>
        <dbReference type="SAM" id="Phobius"/>
    </source>
</evidence>
<keyword evidence="3" id="KW-1185">Reference proteome</keyword>
<keyword evidence="1" id="KW-1133">Transmembrane helix</keyword>
<dbReference type="EMBL" id="JASNQZ010000011">
    <property type="protein sequence ID" value="KAL0950869.1"/>
    <property type="molecule type" value="Genomic_DNA"/>
</dbReference>
<evidence type="ECO:0000313" key="3">
    <source>
        <dbReference type="Proteomes" id="UP001556367"/>
    </source>
</evidence>
<gene>
    <name evidence="2" type="ORF">HGRIS_007628</name>
</gene>
<keyword evidence="1" id="KW-0812">Transmembrane</keyword>
<feature type="transmembrane region" description="Helical" evidence="1">
    <location>
        <begin position="12"/>
        <end position="38"/>
    </location>
</feature>
<protein>
    <submittedName>
        <fullName evidence="2">Uncharacterized protein</fullName>
    </submittedName>
</protein>
<comment type="caution">
    <text evidence="2">The sequence shown here is derived from an EMBL/GenBank/DDBJ whole genome shotgun (WGS) entry which is preliminary data.</text>
</comment>
<organism evidence="2 3">
    <name type="scientific">Hohenbuehelia grisea</name>
    <dbReference type="NCBI Taxonomy" id="104357"/>
    <lineage>
        <taxon>Eukaryota</taxon>
        <taxon>Fungi</taxon>
        <taxon>Dikarya</taxon>
        <taxon>Basidiomycota</taxon>
        <taxon>Agaricomycotina</taxon>
        <taxon>Agaricomycetes</taxon>
        <taxon>Agaricomycetidae</taxon>
        <taxon>Agaricales</taxon>
        <taxon>Pleurotineae</taxon>
        <taxon>Pleurotaceae</taxon>
        <taxon>Hohenbuehelia</taxon>
    </lineage>
</organism>
<proteinExistence type="predicted"/>
<dbReference type="Proteomes" id="UP001556367">
    <property type="component" value="Unassembled WGS sequence"/>
</dbReference>
<feature type="transmembrane region" description="Helical" evidence="1">
    <location>
        <begin position="59"/>
        <end position="84"/>
    </location>
</feature>